<sequence length="599" mass="67519">MISISSSELNYLVFRYLHESGFTHSAFAFGYEAGIDKTIIDVNMVPPGALVTFIQKGIQYLELEANLSGVRILFCIQSDADMDEDFSFIQPLDLITKDPYELHSIVKAKKENQRQNKHESNKITNDLIQDNAREHVQELEKEKKERENEQGVEKMKLDKEREQEKCEQKELQHQDQNHAENHEDKTTVENLESKARGGPEPMEISQSSISLHNEIPSSDVKILEGHTSEVWTHLFLLVHGIHLVLFSHPGEYNDFIRKTHSFSGATYAGSGDSTARIWKIPDGPCNSCMHDEPVNVVVLRHFKGRTNEKSKDVTTLDWNADGTLLATGSYDGQARIWTKDGELKSTLNKHKGPIFSLKWNKKGDYLLSGSVDKTAIVWDIKTGEWKQQFEFHSAPTLDVDWRNSVSFATCSTDNMIYVCKVGENRPIKTFAGHQGEVNAIKWDPSGTLLASCSDDHTAKIWSLKQDKLIHDLKEHVKEIYTIRWSPAGSGSSSPNQQLTLASASFDSTVKLWDVELGKVLYSLNGHRDPVYSIAFSPNGEYLASGSMDKCMHIWSVKEGKIVKTYAGNGGIFEISWNKDGDKVAACFSNNIVTVLDFRM</sequence>
<evidence type="ECO:0000256" key="1">
    <source>
        <dbReference type="ARBA" id="ARBA00004123"/>
    </source>
</evidence>
<keyword evidence="10" id="KW-1185">Reference proteome</keyword>
<evidence type="ECO:0008006" key="11">
    <source>
        <dbReference type="Google" id="ProtNLM"/>
    </source>
</evidence>
<keyword evidence="6" id="KW-0539">Nucleus</keyword>
<evidence type="ECO:0000256" key="6">
    <source>
        <dbReference type="ARBA" id="ARBA00023242"/>
    </source>
</evidence>
<dbReference type="InterPro" id="IPR001680">
    <property type="entry name" value="WD40_rpt"/>
</dbReference>
<dbReference type="PRINTS" id="PR00320">
    <property type="entry name" value="GPROTEINBRPT"/>
</dbReference>
<dbReference type="PROSITE" id="PS50896">
    <property type="entry name" value="LISH"/>
    <property type="match status" value="1"/>
</dbReference>
<dbReference type="Gene3D" id="1.20.960.30">
    <property type="match status" value="1"/>
</dbReference>
<keyword evidence="2 7" id="KW-0853">WD repeat</keyword>
<evidence type="ECO:0000313" key="9">
    <source>
        <dbReference type="EMBL" id="RYQ79088.1"/>
    </source>
</evidence>
<dbReference type="STRING" id="3818.A0A444WPC4"/>
<dbReference type="GO" id="GO:0000118">
    <property type="term" value="C:histone deacetylase complex"/>
    <property type="evidence" value="ECO:0007669"/>
    <property type="project" value="TreeGrafter"/>
</dbReference>
<evidence type="ECO:0000256" key="5">
    <source>
        <dbReference type="ARBA" id="ARBA00023163"/>
    </source>
</evidence>
<feature type="repeat" description="WD" evidence="7">
    <location>
        <begin position="430"/>
        <end position="471"/>
    </location>
</feature>
<dbReference type="FunFam" id="1.20.960.30:FF:000001">
    <property type="entry name" value="F-box-like/WD repeat-containing protein TBL1XR1"/>
    <property type="match status" value="1"/>
</dbReference>
<feature type="repeat" description="WD" evidence="7">
    <location>
        <begin position="523"/>
        <end position="564"/>
    </location>
</feature>
<evidence type="ECO:0000256" key="8">
    <source>
        <dbReference type="SAM" id="MobiDB-lite"/>
    </source>
</evidence>
<dbReference type="PROSITE" id="PS50082">
    <property type="entry name" value="WD_REPEATS_2"/>
    <property type="match status" value="5"/>
</dbReference>
<organism evidence="9 10">
    <name type="scientific">Arachis hypogaea</name>
    <name type="common">Peanut</name>
    <dbReference type="NCBI Taxonomy" id="3818"/>
    <lineage>
        <taxon>Eukaryota</taxon>
        <taxon>Viridiplantae</taxon>
        <taxon>Streptophyta</taxon>
        <taxon>Embryophyta</taxon>
        <taxon>Tracheophyta</taxon>
        <taxon>Spermatophyta</taxon>
        <taxon>Magnoliopsida</taxon>
        <taxon>eudicotyledons</taxon>
        <taxon>Gunneridae</taxon>
        <taxon>Pentapetalae</taxon>
        <taxon>rosids</taxon>
        <taxon>fabids</taxon>
        <taxon>Fabales</taxon>
        <taxon>Fabaceae</taxon>
        <taxon>Papilionoideae</taxon>
        <taxon>50 kb inversion clade</taxon>
        <taxon>dalbergioids sensu lato</taxon>
        <taxon>Dalbergieae</taxon>
        <taxon>Pterocarpus clade</taxon>
        <taxon>Arachis</taxon>
    </lineage>
</organism>
<evidence type="ECO:0000256" key="4">
    <source>
        <dbReference type="ARBA" id="ARBA00023015"/>
    </source>
</evidence>
<dbReference type="InterPro" id="IPR045183">
    <property type="entry name" value="Ebi-like"/>
</dbReference>
<evidence type="ECO:0000256" key="7">
    <source>
        <dbReference type="PROSITE-ProRule" id="PRU00221"/>
    </source>
</evidence>
<dbReference type="SUPFAM" id="SSF50978">
    <property type="entry name" value="WD40 repeat-like"/>
    <property type="match status" value="1"/>
</dbReference>
<dbReference type="InterPro" id="IPR020472">
    <property type="entry name" value="WD40_PAC1"/>
</dbReference>
<reference evidence="9 10" key="1">
    <citation type="submission" date="2019-01" db="EMBL/GenBank/DDBJ databases">
        <title>Sequencing of cultivated peanut Arachis hypogaea provides insights into genome evolution and oil improvement.</title>
        <authorList>
            <person name="Chen X."/>
        </authorList>
    </citation>
    <scope>NUCLEOTIDE SEQUENCE [LARGE SCALE GENOMIC DNA]</scope>
    <source>
        <strain evidence="10">cv. Fuhuasheng</strain>
        <tissue evidence="9">Leaves</tissue>
    </source>
</reference>
<dbReference type="Gene3D" id="2.130.10.10">
    <property type="entry name" value="YVTN repeat-like/Quinoprotein amine dehydrogenase"/>
    <property type="match status" value="1"/>
</dbReference>
<dbReference type="AlphaFoldDB" id="A0A444WPC4"/>
<proteinExistence type="predicted"/>
<accession>A0A444WPC4</accession>
<feature type="repeat" description="WD" evidence="7">
    <location>
        <begin position="306"/>
        <end position="337"/>
    </location>
</feature>
<dbReference type="EMBL" id="SDMP01000027">
    <property type="protein sequence ID" value="RYQ79088.1"/>
    <property type="molecule type" value="Genomic_DNA"/>
</dbReference>
<dbReference type="Pfam" id="PF08513">
    <property type="entry name" value="LisH"/>
    <property type="match status" value="1"/>
</dbReference>
<dbReference type="InterPro" id="IPR006594">
    <property type="entry name" value="LisH"/>
</dbReference>
<keyword evidence="5" id="KW-0804">Transcription</keyword>
<dbReference type="FunFam" id="2.130.10.10:FF:000218">
    <property type="entry name" value="WD40 repeat-containing protein HOS15"/>
    <property type="match status" value="1"/>
</dbReference>
<evidence type="ECO:0000256" key="3">
    <source>
        <dbReference type="ARBA" id="ARBA00022737"/>
    </source>
</evidence>
<feature type="compositionally biased region" description="Basic and acidic residues" evidence="8">
    <location>
        <begin position="110"/>
        <end position="121"/>
    </location>
</feature>
<name>A0A444WPC4_ARAHY</name>
<comment type="subcellular location">
    <subcellularLocation>
        <location evidence="1">Nucleus</location>
    </subcellularLocation>
</comment>
<dbReference type="InterPro" id="IPR036322">
    <property type="entry name" value="WD40_repeat_dom_sf"/>
</dbReference>
<dbReference type="PROSITE" id="PS00678">
    <property type="entry name" value="WD_REPEATS_1"/>
    <property type="match status" value="2"/>
</dbReference>
<dbReference type="PROSITE" id="PS50294">
    <property type="entry name" value="WD_REPEATS_REGION"/>
    <property type="match status" value="4"/>
</dbReference>
<dbReference type="PANTHER" id="PTHR22846">
    <property type="entry name" value="WD40 REPEAT PROTEIN"/>
    <property type="match status" value="1"/>
</dbReference>
<protein>
    <recommendedName>
        <fullName evidence="11">LisH domain-containing protein</fullName>
    </recommendedName>
</protein>
<keyword evidence="3" id="KW-0677">Repeat</keyword>
<dbReference type="Proteomes" id="UP000289738">
    <property type="component" value="Unassembled WGS sequence"/>
</dbReference>
<evidence type="ECO:0000313" key="10">
    <source>
        <dbReference type="Proteomes" id="UP000289738"/>
    </source>
</evidence>
<gene>
    <name evidence="9" type="ORF">Ahy_Scaffold7g108284</name>
</gene>
<dbReference type="CDD" id="cd00200">
    <property type="entry name" value="WD40"/>
    <property type="match status" value="1"/>
</dbReference>
<dbReference type="GO" id="GO:0003714">
    <property type="term" value="F:transcription corepressor activity"/>
    <property type="evidence" value="ECO:0007669"/>
    <property type="project" value="InterPro"/>
</dbReference>
<dbReference type="SMART" id="SM00667">
    <property type="entry name" value="LisH"/>
    <property type="match status" value="1"/>
</dbReference>
<dbReference type="SMART" id="SM00320">
    <property type="entry name" value="WD40"/>
    <property type="match status" value="8"/>
</dbReference>
<feature type="compositionally biased region" description="Basic and acidic residues" evidence="8">
    <location>
        <begin position="131"/>
        <end position="197"/>
    </location>
</feature>
<dbReference type="PANTHER" id="PTHR22846:SF71">
    <property type="entry name" value="WD40 REPEAT-CONTAINING PROTEIN HOS15-LIKE ISOFORM X1"/>
    <property type="match status" value="1"/>
</dbReference>
<feature type="repeat" description="WD" evidence="7">
    <location>
        <begin position="472"/>
        <end position="522"/>
    </location>
</feature>
<feature type="repeat" description="WD" evidence="7">
    <location>
        <begin position="347"/>
        <end position="388"/>
    </location>
</feature>
<evidence type="ECO:0000256" key="2">
    <source>
        <dbReference type="ARBA" id="ARBA00022574"/>
    </source>
</evidence>
<feature type="region of interest" description="Disordered" evidence="8">
    <location>
        <begin position="110"/>
        <end position="204"/>
    </location>
</feature>
<dbReference type="InterPro" id="IPR015943">
    <property type="entry name" value="WD40/YVTN_repeat-like_dom_sf"/>
</dbReference>
<dbReference type="GO" id="GO:0006357">
    <property type="term" value="P:regulation of transcription by RNA polymerase II"/>
    <property type="evidence" value="ECO:0007669"/>
    <property type="project" value="TreeGrafter"/>
</dbReference>
<dbReference type="InterPro" id="IPR019775">
    <property type="entry name" value="WD40_repeat_CS"/>
</dbReference>
<comment type="caution">
    <text evidence="9">The sequence shown here is derived from an EMBL/GenBank/DDBJ whole genome shotgun (WGS) entry which is preliminary data.</text>
</comment>
<keyword evidence="4" id="KW-0805">Transcription regulation</keyword>
<dbReference type="Pfam" id="PF00400">
    <property type="entry name" value="WD40"/>
    <property type="match status" value="5"/>
</dbReference>